<dbReference type="InterPro" id="IPR005561">
    <property type="entry name" value="ANTAR"/>
</dbReference>
<evidence type="ECO:0000313" key="6">
    <source>
        <dbReference type="Proteomes" id="UP000215483"/>
    </source>
</evidence>
<dbReference type="OrthoDB" id="7466251at2"/>
<dbReference type="InterPro" id="IPR029016">
    <property type="entry name" value="GAF-like_dom_sf"/>
</dbReference>
<evidence type="ECO:0000256" key="3">
    <source>
        <dbReference type="SAM" id="MobiDB-lite"/>
    </source>
</evidence>
<keyword evidence="2" id="KW-0804">Transcription</keyword>
<dbReference type="AlphaFoldDB" id="A0A233SJJ1"/>
<feature type="region of interest" description="Disordered" evidence="3">
    <location>
        <begin position="1"/>
        <end position="20"/>
    </location>
</feature>
<evidence type="ECO:0000256" key="2">
    <source>
        <dbReference type="ARBA" id="ARBA00023163"/>
    </source>
</evidence>
<accession>A0A233SJJ1</accession>
<proteinExistence type="predicted"/>
<dbReference type="GO" id="GO:0003723">
    <property type="term" value="F:RNA binding"/>
    <property type="evidence" value="ECO:0007669"/>
    <property type="project" value="InterPro"/>
</dbReference>
<name>A0A233SJJ1_STRDA</name>
<dbReference type="InterPro" id="IPR003018">
    <property type="entry name" value="GAF"/>
</dbReference>
<keyword evidence="1" id="KW-0805">Transcription regulation</keyword>
<sequence length="251" mass="26366">MKSGQSQQAAGGGVPPEVEGRSRVDEVLAAAARGAGDPRRIPDALCVACVRLLPVTGASVSISGGRGIRVTWCASDRVAARLAELQYTVGDGPCQTALDRGTPVFAADLAGRRDSCRWPIFAHEAVGLGAAAVFALPLGVGGTAIGTLDLYCDRAGGLSEPDLRTALWVRDAMTDALTGLRPTGEEGDVASWVHGSQADHTEVHQAVGMVMVQLDVDPEQALDRMRARAFAEGRTVTQVARKVLARKIRFQ</sequence>
<organism evidence="5 6">
    <name type="scientific">Streptomyces diastatochromogenes</name>
    <dbReference type="NCBI Taxonomy" id="42236"/>
    <lineage>
        <taxon>Bacteria</taxon>
        <taxon>Bacillati</taxon>
        <taxon>Actinomycetota</taxon>
        <taxon>Actinomycetes</taxon>
        <taxon>Kitasatosporales</taxon>
        <taxon>Streptomycetaceae</taxon>
        <taxon>Streptomyces</taxon>
    </lineage>
</organism>
<dbReference type="Pfam" id="PF03861">
    <property type="entry name" value="ANTAR"/>
    <property type="match status" value="1"/>
</dbReference>
<keyword evidence="6" id="KW-1185">Reference proteome</keyword>
<dbReference type="Proteomes" id="UP000215483">
    <property type="component" value="Unassembled WGS sequence"/>
</dbReference>
<comment type="caution">
    <text evidence="5">The sequence shown here is derived from an EMBL/GenBank/DDBJ whole genome shotgun (WGS) entry which is preliminary data.</text>
</comment>
<dbReference type="Gene3D" id="3.30.450.40">
    <property type="match status" value="1"/>
</dbReference>
<evidence type="ECO:0000256" key="1">
    <source>
        <dbReference type="ARBA" id="ARBA00023015"/>
    </source>
</evidence>
<dbReference type="Gene3D" id="1.10.10.10">
    <property type="entry name" value="Winged helix-like DNA-binding domain superfamily/Winged helix DNA-binding domain"/>
    <property type="match status" value="1"/>
</dbReference>
<gene>
    <name evidence="5" type="ORF">BEK98_15050</name>
</gene>
<dbReference type="InterPro" id="IPR036388">
    <property type="entry name" value="WH-like_DNA-bd_sf"/>
</dbReference>
<feature type="domain" description="ANTAR" evidence="4">
    <location>
        <begin position="169"/>
        <end position="244"/>
    </location>
</feature>
<evidence type="ECO:0000313" key="5">
    <source>
        <dbReference type="EMBL" id="OXY95808.1"/>
    </source>
</evidence>
<dbReference type="EMBL" id="MCGQ01000013">
    <property type="protein sequence ID" value="OXY95808.1"/>
    <property type="molecule type" value="Genomic_DNA"/>
</dbReference>
<dbReference type="SUPFAM" id="SSF55781">
    <property type="entry name" value="GAF domain-like"/>
    <property type="match status" value="1"/>
</dbReference>
<dbReference type="Pfam" id="PF13185">
    <property type="entry name" value="GAF_2"/>
    <property type="match status" value="1"/>
</dbReference>
<reference evidence="5 6" key="1">
    <citation type="submission" date="2016-07" db="EMBL/GenBank/DDBJ databases">
        <title>Draft genome of Streptomyces diastatochromogenes.</title>
        <authorList>
            <person name="Podduturi R."/>
            <person name="Lukassen M.B."/>
            <person name="Clausen N."/>
            <person name="Nielsen J.L."/>
            <person name="Jorgensen N.O."/>
        </authorList>
    </citation>
    <scope>NUCLEOTIDE SEQUENCE [LARGE SCALE GENOMIC DNA]</scope>
    <source>
        <strain evidence="5 6">DSM 40608</strain>
    </source>
</reference>
<protein>
    <submittedName>
        <fullName evidence="5">Transcription antitermination regulator</fullName>
    </submittedName>
</protein>
<dbReference type="SMART" id="SM01012">
    <property type="entry name" value="ANTAR"/>
    <property type="match status" value="1"/>
</dbReference>
<evidence type="ECO:0000259" key="4">
    <source>
        <dbReference type="SMART" id="SM01012"/>
    </source>
</evidence>